<dbReference type="PANTHER" id="PTHR40375">
    <property type="entry name" value="SPORULATION-SPECIFIC PROTEIN 22"/>
    <property type="match status" value="1"/>
</dbReference>
<sequence>MACIAEALHSDAERQAAIALQKLLDYLDGKGLREIHFPALLLYVCIARRDAIAQWLMYLRCTARLLITELDRNELKPEIVAVARDALDTGQLTVPELEWFSRNSYNLALQYCTTWEPQYILRLLNACIQIINLYPENLGEEARKDIELRNMLCHFLAAIITVAQARTQNDPETKKGFYRDARMHIQGFRERVLPLMEQSLEEKTLEDCLKKYRTLLAFDFEAAVRLNQWDSLGEILHQSQTIADSALYSLYADALLCSGAPTEKLLKIFQIITQATHQRNLQNLEKTSRWIRCLFQFAIGSDIQIAESVLDQAYVLARDGGAESHRQDQNSVRPQGRQSPIKTAYPEEELEWLSTTAFNQAIDFYLASDDGASRRWYGKALDLARLLSDNGSLWHTLQEKYERLSWDD</sequence>
<dbReference type="AlphaFoldDB" id="A0AAF0DEP3"/>
<accession>A0AAF0DEP3</accession>
<reference evidence="1" key="1">
    <citation type="submission" date="2023-03" db="EMBL/GenBank/DDBJ databases">
        <title>Emydomyces testavorans Genome Sequence.</title>
        <authorList>
            <person name="Hoyer L."/>
        </authorList>
    </citation>
    <scope>NUCLEOTIDE SEQUENCE</scope>
    <source>
        <strain evidence="1">16-2883</strain>
    </source>
</reference>
<organism evidence="1 2">
    <name type="scientific">Emydomyces testavorans</name>
    <dbReference type="NCBI Taxonomy" id="2070801"/>
    <lineage>
        <taxon>Eukaryota</taxon>
        <taxon>Fungi</taxon>
        <taxon>Dikarya</taxon>
        <taxon>Ascomycota</taxon>
        <taxon>Pezizomycotina</taxon>
        <taxon>Eurotiomycetes</taxon>
        <taxon>Eurotiomycetidae</taxon>
        <taxon>Onygenales</taxon>
        <taxon>Nannizziopsiaceae</taxon>
        <taxon>Emydomyces</taxon>
    </lineage>
</organism>
<proteinExistence type="predicted"/>
<dbReference type="Proteomes" id="UP001219355">
    <property type="component" value="Chromosome 2"/>
</dbReference>
<dbReference type="GO" id="GO:0090173">
    <property type="term" value="P:regulation of synaptonemal complex assembly"/>
    <property type="evidence" value="ECO:0007669"/>
    <property type="project" value="InterPro"/>
</dbReference>
<protein>
    <submittedName>
        <fullName evidence="1">Sporulation-specific protein 22</fullName>
    </submittedName>
</protein>
<evidence type="ECO:0000313" key="2">
    <source>
        <dbReference type="Proteomes" id="UP001219355"/>
    </source>
</evidence>
<dbReference type="PANTHER" id="PTHR40375:SF2">
    <property type="entry name" value="SPORULATION-SPECIFIC PROTEIN 22"/>
    <property type="match status" value="1"/>
</dbReference>
<evidence type="ECO:0000313" key="1">
    <source>
        <dbReference type="EMBL" id="WEW57166.1"/>
    </source>
</evidence>
<gene>
    <name evidence="1" type="primary">SPO22_2</name>
    <name evidence="1" type="ORF">PRK78_002628</name>
</gene>
<keyword evidence="2" id="KW-1185">Reference proteome</keyword>
<dbReference type="InterPro" id="IPR039057">
    <property type="entry name" value="Spo22/ZIP4"/>
</dbReference>
<dbReference type="EMBL" id="CP120628">
    <property type="protein sequence ID" value="WEW57166.1"/>
    <property type="molecule type" value="Genomic_DNA"/>
</dbReference>
<name>A0AAF0DEP3_9EURO</name>